<gene>
    <name evidence="1" type="ORF">HO173_003923</name>
</gene>
<dbReference type="OrthoDB" id="61900at2759"/>
<accession>A0A8H6FZG1</accession>
<dbReference type="AlphaFoldDB" id="A0A8H6FZG1"/>
<organism evidence="1 2">
    <name type="scientific">Letharia columbiana</name>
    <dbReference type="NCBI Taxonomy" id="112416"/>
    <lineage>
        <taxon>Eukaryota</taxon>
        <taxon>Fungi</taxon>
        <taxon>Dikarya</taxon>
        <taxon>Ascomycota</taxon>
        <taxon>Pezizomycotina</taxon>
        <taxon>Lecanoromycetes</taxon>
        <taxon>OSLEUM clade</taxon>
        <taxon>Lecanoromycetidae</taxon>
        <taxon>Lecanorales</taxon>
        <taxon>Lecanorineae</taxon>
        <taxon>Parmeliaceae</taxon>
        <taxon>Letharia</taxon>
    </lineage>
</organism>
<dbReference type="Proteomes" id="UP000578531">
    <property type="component" value="Unassembled WGS sequence"/>
</dbReference>
<comment type="caution">
    <text evidence="1">The sequence shown here is derived from an EMBL/GenBank/DDBJ whole genome shotgun (WGS) entry which is preliminary data.</text>
</comment>
<reference evidence="1 2" key="1">
    <citation type="journal article" date="2020" name="Genomics">
        <title>Complete, high-quality genomes from long-read metagenomic sequencing of two wolf lichen thalli reveals enigmatic genome architecture.</title>
        <authorList>
            <person name="McKenzie S.K."/>
            <person name="Walston R.F."/>
            <person name="Allen J.L."/>
        </authorList>
    </citation>
    <scope>NUCLEOTIDE SEQUENCE [LARGE SCALE GENOMIC DNA]</scope>
    <source>
        <strain evidence="1">WasteWater2</strain>
    </source>
</reference>
<dbReference type="RefSeq" id="XP_037167040.1">
    <property type="nucleotide sequence ID" value="XM_037305847.1"/>
</dbReference>
<name>A0A8H6FZG1_9LECA</name>
<evidence type="ECO:0000313" key="1">
    <source>
        <dbReference type="EMBL" id="KAF6237722.1"/>
    </source>
</evidence>
<dbReference type="GeneID" id="59285588"/>
<dbReference type="EMBL" id="JACCJC010000012">
    <property type="protein sequence ID" value="KAF6237722.1"/>
    <property type="molecule type" value="Genomic_DNA"/>
</dbReference>
<sequence length="333" mass="37092">MVPSGRGQTVCIDQEANQFQCMPAYSVSFVRCLDAAHEAFNKAVEIFGSTITKDFTKERLQFKALQVLKTSGVLKSRTILWKHPGRTRAAAPRICLVSMGSDEVSVRADLIEDIGACTRTVYGLASAVAQAEQRDIHLEMQELIRRQNNSDAVLKEHTSSVNSSAHLDANQRLSDLQVSQIMTFTSGPCSMDAVKNLQYCTYMRNRNRSRSVPAPKPFWLRPKFQTWKATKDFSLKTIEQDTIETASVVDLLEDLVSQALRLNDALHSERSMAMSCTKFQRAATEIQWLVLLGSVPAGLPPVYIIIDVEAVSPRLTSLDAAVSRPTAFLDFFE</sequence>
<keyword evidence="2" id="KW-1185">Reference proteome</keyword>
<evidence type="ECO:0000313" key="2">
    <source>
        <dbReference type="Proteomes" id="UP000578531"/>
    </source>
</evidence>
<proteinExistence type="predicted"/>
<protein>
    <submittedName>
        <fullName evidence="1">Uncharacterized protein</fullName>
    </submittedName>
</protein>